<keyword evidence="4" id="KW-0479">Metal-binding</keyword>
<comment type="cofactor">
    <cofactor evidence="1">
        <name>Zn(2+)</name>
        <dbReference type="ChEBI" id="CHEBI:29105"/>
    </cofactor>
</comment>
<dbReference type="InterPro" id="IPR018497">
    <property type="entry name" value="Peptidase_M13_C"/>
</dbReference>
<dbReference type="AlphaFoldDB" id="A0A1Y2CBN2"/>
<reference evidence="11 12" key="1">
    <citation type="submission" date="2016-07" db="EMBL/GenBank/DDBJ databases">
        <title>Pervasive Adenine N6-methylation of Active Genes in Fungi.</title>
        <authorList>
            <consortium name="DOE Joint Genome Institute"/>
            <person name="Mondo S.J."/>
            <person name="Dannebaum R.O."/>
            <person name="Kuo R.C."/>
            <person name="Labutti K."/>
            <person name="Haridas S."/>
            <person name="Kuo A."/>
            <person name="Salamov A."/>
            <person name="Ahrendt S.R."/>
            <person name="Lipzen A."/>
            <person name="Sullivan W."/>
            <person name="Andreopoulos W.B."/>
            <person name="Clum A."/>
            <person name="Lindquist E."/>
            <person name="Daum C."/>
            <person name="Ramamoorthy G.K."/>
            <person name="Gryganskyi A."/>
            <person name="Culley D."/>
            <person name="Magnuson J.K."/>
            <person name="James T.Y."/>
            <person name="O'Malley M.A."/>
            <person name="Stajich J.E."/>
            <person name="Spatafora J.W."/>
            <person name="Visel A."/>
            <person name="Grigoriev I.V."/>
        </authorList>
    </citation>
    <scope>NUCLEOTIDE SEQUENCE [LARGE SCALE GENOMIC DNA]</scope>
    <source>
        <strain evidence="11 12">JEL800</strain>
    </source>
</reference>
<name>A0A1Y2CBN2_9FUNG</name>
<dbReference type="Proteomes" id="UP000193642">
    <property type="component" value="Unassembled WGS sequence"/>
</dbReference>
<comment type="similarity">
    <text evidence="2">Belongs to the peptidase M13 family.</text>
</comment>
<comment type="caution">
    <text evidence="11">The sequence shown here is derived from an EMBL/GenBank/DDBJ whole genome shotgun (WGS) entry which is preliminary data.</text>
</comment>
<dbReference type="Pfam" id="PF01431">
    <property type="entry name" value="Peptidase_M13"/>
    <property type="match status" value="1"/>
</dbReference>
<evidence type="ECO:0000256" key="6">
    <source>
        <dbReference type="ARBA" id="ARBA00022833"/>
    </source>
</evidence>
<dbReference type="Gene3D" id="1.10.1380.10">
    <property type="entry name" value="Neutral endopeptidase , domain2"/>
    <property type="match status" value="1"/>
</dbReference>
<evidence type="ECO:0000259" key="10">
    <source>
        <dbReference type="Pfam" id="PF05649"/>
    </source>
</evidence>
<dbReference type="GO" id="GO:0004222">
    <property type="term" value="F:metalloendopeptidase activity"/>
    <property type="evidence" value="ECO:0007669"/>
    <property type="project" value="InterPro"/>
</dbReference>
<evidence type="ECO:0000256" key="3">
    <source>
        <dbReference type="ARBA" id="ARBA00022670"/>
    </source>
</evidence>
<feature type="compositionally biased region" description="Polar residues" evidence="8">
    <location>
        <begin position="17"/>
        <end position="26"/>
    </location>
</feature>
<dbReference type="CDD" id="cd08662">
    <property type="entry name" value="M13"/>
    <property type="match status" value="1"/>
</dbReference>
<evidence type="ECO:0000256" key="5">
    <source>
        <dbReference type="ARBA" id="ARBA00022801"/>
    </source>
</evidence>
<dbReference type="InterPro" id="IPR008753">
    <property type="entry name" value="Peptidase_M13_N"/>
</dbReference>
<protein>
    <submittedName>
        <fullName evidence="11">Zincin</fullName>
    </submittedName>
</protein>
<keyword evidence="12" id="KW-1185">Reference proteome</keyword>
<evidence type="ECO:0000256" key="2">
    <source>
        <dbReference type="ARBA" id="ARBA00007357"/>
    </source>
</evidence>
<proteinExistence type="inferred from homology"/>
<keyword evidence="7" id="KW-0482">Metalloprotease</keyword>
<dbReference type="PRINTS" id="PR00786">
    <property type="entry name" value="NEPRILYSIN"/>
</dbReference>
<dbReference type="Gene3D" id="3.40.390.10">
    <property type="entry name" value="Collagenase (Catalytic Domain)"/>
    <property type="match status" value="1"/>
</dbReference>
<sequence length="860" mass="96422">MSNPFEIGDDEDIANQPKPTLSQATPISLPVQESDVQSPPPPIEFHRDTPTANNVASNAFHQDNEAFDQVHTDTDRLISSNTENVRLLRKASTSSLDSNSSRRVKKSVTISTARPKIIDLESNNDPSSPVTAHQEPTCCSTRNILLAIWASNNVQQTWTQLCTTRDCVSSATSLFTGMDETVNPCTDFYAFACSNWIQNNPIPDFSLGVSVFSKMITKNTKLLKTIVEAPYQVDASLSSDDDVALDKASFGNMQEVYWSCMNRTQIQARGVQPLTDYVTLFSKTYFPLTSSTNPNKTDSVKLATALAAAHDVGVFPLFASYVDVDLKNPDKYVLGIIQSGISFPSEEYNDTMSLRFLAWEIQQAFTQVLGNPLTNSTLKGLVKLEKQLAANFYPDDVLFEENPEITYNPKPLKSVSLTTVDMQKYFQLRIKFYNKLDKNTIADLTTINYFNSIDKVISTTTPSVLEAYLLWQQIRMYMQFIETNHIMNPHPNGEKTATLKKVVPKFQLKPFDNYLSQMCMYGVDAILGDILSKAFVKKTFPETSKKAAQDLVTNIKAAFSDKIQTLSWLDAPTRTLALNKVASIVAKIGYDDSIMNPRLVAEKYPFTMSRGEFFENVMKGERNLIRLNLNKLASPVVDRTEWFMTPATVNAYYNPVWNEIVFPAGVLLDPMYNANRPEYINYGVIGMIIGHEIVHAFDNQGRLYDATGKLNDWWSKQSEDAFNTKAQCIVKQYSNYSVTDVDGTKYFIDGQLSNGENIADNGGLSIALKSWKTASNLDEGKNMMLPGLGNYTHEQLYFLSYGQLWCTNQDPSVDVMLLSDPHSPARYRVNGPLKNSVEFAKAFKCPANSPMNPTNKCLLW</sequence>
<dbReference type="SUPFAM" id="SSF55486">
    <property type="entry name" value="Metalloproteases ('zincins'), catalytic domain"/>
    <property type="match status" value="1"/>
</dbReference>
<keyword evidence="3" id="KW-0645">Protease</keyword>
<evidence type="ECO:0000256" key="8">
    <source>
        <dbReference type="SAM" id="MobiDB-lite"/>
    </source>
</evidence>
<dbReference type="PANTHER" id="PTHR11733">
    <property type="entry name" value="ZINC METALLOPROTEASE FAMILY M13 NEPRILYSIN-RELATED"/>
    <property type="match status" value="1"/>
</dbReference>
<dbReference type="GO" id="GO:0046872">
    <property type="term" value="F:metal ion binding"/>
    <property type="evidence" value="ECO:0007669"/>
    <property type="project" value="UniProtKB-KW"/>
</dbReference>
<evidence type="ECO:0000256" key="7">
    <source>
        <dbReference type="ARBA" id="ARBA00023049"/>
    </source>
</evidence>
<dbReference type="InterPro" id="IPR000718">
    <property type="entry name" value="Peptidase_M13"/>
</dbReference>
<dbReference type="GO" id="GO:0005886">
    <property type="term" value="C:plasma membrane"/>
    <property type="evidence" value="ECO:0007669"/>
    <property type="project" value="TreeGrafter"/>
</dbReference>
<dbReference type="OrthoDB" id="6475849at2759"/>
<dbReference type="EMBL" id="MCGO01000022">
    <property type="protein sequence ID" value="ORY44461.1"/>
    <property type="molecule type" value="Genomic_DNA"/>
</dbReference>
<dbReference type="STRING" id="329046.A0A1Y2CBN2"/>
<dbReference type="Pfam" id="PF05649">
    <property type="entry name" value="Peptidase_M13_N"/>
    <property type="match status" value="1"/>
</dbReference>
<organism evidence="11 12">
    <name type="scientific">Rhizoclosmatium globosum</name>
    <dbReference type="NCBI Taxonomy" id="329046"/>
    <lineage>
        <taxon>Eukaryota</taxon>
        <taxon>Fungi</taxon>
        <taxon>Fungi incertae sedis</taxon>
        <taxon>Chytridiomycota</taxon>
        <taxon>Chytridiomycota incertae sedis</taxon>
        <taxon>Chytridiomycetes</taxon>
        <taxon>Chytridiales</taxon>
        <taxon>Chytriomycetaceae</taxon>
        <taxon>Rhizoclosmatium</taxon>
    </lineage>
</organism>
<feature type="domain" description="Peptidase M13 C-terminal" evidence="9">
    <location>
        <begin position="650"/>
        <end position="857"/>
    </location>
</feature>
<evidence type="ECO:0000259" key="9">
    <source>
        <dbReference type="Pfam" id="PF01431"/>
    </source>
</evidence>
<dbReference type="InterPro" id="IPR024079">
    <property type="entry name" value="MetalloPept_cat_dom_sf"/>
</dbReference>
<evidence type="ECO:0000313" key="12">
    <source>
        <dbReference type="Proteomes" id="UP000193642"/>
    </source>
</evidence>
<keyword evidence="6" id="KW-0862">Zinc</keyword>
<dbReference type="GO" id="GO:0016485">
    <property type="term" value="P:protein processing"/>
    <property type="evidence" value="ECO:0007669"/>
    <property type="project" value="TreeGrafter"/>
</dbReference>
<accession>A0A1Y2CBN2</accession>
<dbReference type="InterPro" id="IPR042089">
    <property type="entry name" value="Peptidase_M13_dom_2"/>
</dbReference>
<dbReference type="PANTHER" id="PTHR11733:SF167">
    <property type="entry name" value="FI17812P1-RELATED"/>
    <property type="match status" value="1"/>
</dbReference>
<evidence type="ECO:0000256" key="1">
    <source>
        <dbReference type="ARBA" id="ARBA00001947"/>
    </source>
</evidence>
<dbReference type="PROSITE" id="PS51885">
    <property type="entry name" value="NEPRILYSIN"/>
    <property type="match status" value="1"/>
</dbReference>
<gene>
    <name evidence="11" type="ORF">BCR33DRAFT_716977</name>
</gene>
<evidence type="ECO:0000256" key="4">
    <source>
        <dbReference type="ARBA" id="ARBA00022723"/>
    </source>
</evidence>
<keyword evidence="5" id="KW-0378">Hydrolase</keyword>
<evidence type="ECO:0000313" key="11">
    <source>
        <dbReference type="EMBL" id="ORY44461.1"/>
    </source>
</evidence>
<feature type="region of interest" description="Disordered" evidence="8">
    <location>
        <begin position="1"/>
        <end position="50"/>
    </location>
</feature>
<feature type="domain" description="Peptidase M13 N-terminal" evidence="10">
    <location>
        <begin position="184"/>
        <end position="590"/>
    </location>
</feature>